<dbReference type="Pfam" id="PF00067">
    <property type="entry name" value="p450"/>
    <property type="match status" value="1"/>
</dbReference>
<keyword evidence="4" id="KW-0479">Metal-binding</keyword>
<dbReference type="InterPro" id="IPR002401">
    <property type="entry name" value="Cyt_P450_E_grp-I"/>
</dbReference>
<evidence type="ECO:0000256" key="4">
    <source>
        <dbReference type="ARBA" id="ARBA00022723"/>
    </source>
</evidence>
<dbReference type="GO" id="GO:0004497">
    <property type="term" value="F:monooxygenase activity"/>
    <property type="evidence" value="ECO:0007669"/>
    <property type="project" value="UniProtKB-KW"/>
</dbReference>
<reference evidence="8" key="1">
    <citation type="submission" date="2014-07" db="EMBL/GenBank/DDBJ databases">
        <title>Identification of a novel salt tolerance gene in wild soybean by whole-genome sequencing.</title>
        <authorList>
            <person name="Lam H.-M."/>
            <person name="Qi X."/>
            <person name="Li M.-W."/>
            <person name="Liu X."/>
            <person name="Xie M."/>
            <person name="Ni M."/>
            <person name="Xu X."/>
        </authorList>
    </citation>
    <scope>NUCLEOTIDE SEQUENCE [LARGE SCALE GENOMIC DNA]</scope>
    <source>
        <tissue evidence="8">Root</tissue>
    </source>
</reference>
<evidence type="ECO:0000256" key="2">
    <source>
        <dbReference type="ARBA" id="ARBA00010617"/>
    </source>
</evidence>
<gene>
    <name evidence="8" type="ORF">glysoja_047255</name>
</gene>
<keyword evidence="3" id="KW-0349">Heme</keyword>
<evidence type="ECO:0000313" key="8">
    <source>
        <dbReference type="EMBL" id="KHN14489.1"/>
    </source>
</evidence>
<dbReference type="InterPro" id="IPR036396">
    <property type="entry name" value="Cyt_P450_sf"/>
</dbReference>
<comment type="similarity">
    <text evidence="2">Belongs to the cytochrome P450 family.</text>
</comment>
<dbReference type="GO" id="GO:0016705">
    <property type="term" value="F:oxidoreductase activity, acting on paired donors, with incorporation or reduction of molecular oxygen"/>
    <property type="evidence" value="ECO:0007669"/>
    <property type="project" value="InterPro"/>
</dbReference>
<dbReference type="EMBL" id="KN661691">
    <property type="protein sequence ID" value="KHN14489.1"/>
    <property type="molecule type" value="Genomic_DNA"/>
</dbReference>
<name>A0A0B2Q397_GLYSO</name>
<dbReference type="SUPFAM" id="SSF48264">
    <property type="entry name" value="Cytochrome P450"/>
    <property type="match status" value="1"/>
</dbReference>
<evidence type="ECO:0000256" key="5">
    <source>
        <dbReference type="ARBA" id="ARBA00023002"/>
    </source>
</evidence>
<dbReference type="PANTHER" id="PTHR47946">
    <property type="entry name" value="CYTOCHROME P450 78A7-RELATED"/>
    <property type="match status" value="1"/>
</dbReference>
<keyword evidence="5 8" id="KW-0560">Oxidoreductase</keyword>
<dbReference type="Gene3D" id="1.10.630.10">
    <property type="entry name" value="Cytochrome P450"/>
    <property type="match status" value="1"/>
</dbReference>
<dbReference type="PRINTS" id="PR00463">
    <property type="entry name" value="EP450I"/>
</dbReference>
<dbReference type="Proteomes" id="UP000053555">
    <property type="component" value="Unassembled WGS sequence"/>
</dbReference>
<dbReference type="InterPro" id="IPR001128">
    <property type="entry name" value="Cyt_P450"/>
</dbReference>
<dbReference type="PANTHER" id="PTHR47946:SF14">
    <property type="entry name" value="CYTOCHROME P450 FAMILY PROTEIN"/>
    <property type="match status" value="1"/>
</dbReference>
<dbReference type="EC" id="1.14.-.-" evidence="8"/>
<evidence type="ECO:0000256" key="3">
    <source>
        <dbReference type="ARBA" id="ARBA00022617"/>
    </source>
</evidence>
<dbReference type="InterPro" id="IPR051996">
    <property type="entry name" value="Cytochrome_P450_78A"/>
</dbReference>
<dbReference type="GO" id="GO:0020037">
    <property type="term" value="F:heme binding"/>
    <property type="evidence" value="ECO:0007669"/>
    <property type="project" value="InterPro"/>
</dbReference>
<organism evidence="8">
    <name type="scientific">Glycine soja</name>
    <name type="common">Wild soybean</name>
    <dbReference type="NCBI Taxonomy" id="3848"/>
    <lineage>
        <taxon>Eukaryota</taxon>
        <taxon>Viridiplantae</taxon>
        <taxon>Streptophyta</taxon>
        <taxon>Embryophyta</taxon>
        <taxon>Tracheophyta</taxon>
        <taxon>Spermatophyta</taxon>
        <taxon>Magnoliopsida</taxon>
        <taxon>eudicotyledons</taxon>
        <taxon>Gunneridae</taxon>
        <taxon>Pentapetalae</taxon>
        <taxon>rosids</taxon>
        <taxon>fabids</taxon>
        <taxon>Fabales</taxon>
        <taxon>Fabaceae</taxon>
        <taxon>Papilionoideae</taxon>
        <taxon>50 kb inversion clade</taxon>
        <taxon>NPAAA clade</taxon>
        <taxon>indigoferoid/millettioid clade</taxon>
        <taxon>Phaseoleae</taxon>
        <taxon>Glycine</taxon>
        <taxon>Glycine subgen. Soja</taxon>
    </lineage>
</organism>
<sequence>MVNIWAISHDQDVWVELEQFKPEHFLKYEDLPIMGSDLRLTPFSSGIKVCPRKATGLATVELWLAMFLQNFKWMPYDSGVDLSECLKLFVEINTLS</sequence>
<keyword evidence="6" id="KW-0408">Iron</keyword>
<accession>A0A0B2Q397</accession>
<protein>
    <submittedName>
        <fullName evidence="8">Cytochrome P450 78A4</fullName>
        <ecNumber evidence="8">1.14.-.-</ecNumber>
    </submittedName>
</protein>
<proteinExistence type="inferred from homology"/>
<comment type="cofactor">
    <cofactor evidence="1">
        <name>heme</name>
        <dbReference type="ChEBI" id="CHEBI:30413"/>
    </cofactor>
</comment>
<dbReference type="GO" id="GO:0005506">
    <property type="term" value="F:iron ion binding"/>
    <property type="evidence" value="ECO:0007669"/>
    <property type="project" value="InterPro"/>
</dbReference>
<evidence type="ECO:0000256" key="1">
    <source>
        <dbReference type="ARBA" id="ARBA00001971"/>
    </source>
</evidence>
<evidence type="ECO:0000256" key="7">
    <source>
        <dbReference type="ARBA" id="ARBA00023033"/>
    </source>
</evidence>
<evidence type="ECO:0000256" key="6">
    <source>
        <dbReference type="ARBA" id="ARBA00023004"/>
    </source>
</evidence>
<keyword evidence="7" id="KW-0503">Monooxygenase</keyword>
<dbReference type="AlphaFoldDB" id="A0A0B2Q397"/>